<dbReference type="InterPro" id="IPR019734">
    <property type="entry name" value="TPR_rpt"/>
</dbReference>
<dbReference type="GO" id="GO:0045039">
    <property type="term" value="P:protein insertion into mitochondrial inner membrane"/>
    <property type="evidence" value="ECO:0007669"/>
    <property type="project" value="TreeGrafter"/>
</dbReference>
<dbReference type="GO" id="GO:0005741">
    <property type="term" value="C:mitochondrial outer membrane"/>
    <property type="evidence" value="ECO:0007669"/>
    <property type="project" value="UniProtKB-SubCell"/>
</dbReference>
<evidence type="ECO:0000313" key="14">
    <source>
        <dbReference type="Proteomes" id="UP001149813"/>
    </source>
</evidence>
<dbReference type="OrthoDB" id="2942533at2759"/>
<keyword evidence="4" id="KW-1000">Mitochondrion outer membrane</keyword>
<comment type="caution">
    <text evidence="13">The sequence shown here is derived from an EMBL/GenBank/DDBJ whole genome shotgun (WGS) entry which is preliminary data.</text>
</comment>
<keyword evidence="2 12" id="KW-0812">Transmembrane</keyword>
<feature type="transmembrane region" description="Helical" evidence="12">
    <location>
        <begin position="29"/>
        <end position="48"/>
    </location>
</feature>
<dbReference type="PANTHER" id="PTHR46208">
    <property type="entry name" value="MITOCHONDRIAL IMPORT RECEPTOR SUBUNIT TOM70"/>
    <property type="match status" value="1"/>
</dbReference>
<evidence type="ECO:0000256" key="3">
    <source>
        <dbReference type="ARBA" id="ARBA00022737"/>
    </source>
</evidence>
<dbReference type="Pfam" id="PF13432">
    <property type="entry name" value="TPR_16"/>
    <property type="match status" value="1"/>
</dbReference>
<organism evidence="13 14">
    <name type="scientific">Coemansia erecta</name>
    <dbReference type="NCBI Taxonomy" id="147472"/>
    <lineage>
        <taxon>Eukaryota</taxon>
        <taxon>Fungi</taxon>
        <taxon>Fungi incertae sedis</taxon>
        <taxon>Zoopagomycota</taxon>
        <taxon>Kickxellomycotina</taxon>
        <taxon>Kickxellomycetes</taxon>
        <taxon>Kickxellales</taxon>
        <taxon>Kickxellaceae</taxon>
        <taxon>Coemansia</taxon>
    </lineage>
</organism>
<evidence type="ECO:0000256" key="1">
    <source>
        <dbReference type="ARBA" id="ARBA00004572"/>
    </source>
</evidence>
<keyword evidence="7" id="KW-0496">Mitochondrion</keyword>
<keyword evidence="14" id="KW-1185">Reference proteome</keyword>
<feature type="repeat" description="TPR" evidence="10">
    <location>
        <begin position="542"/>
        <end position="575"/>
    </location>
</feature>
<feature type="repeat" description="TPR" evidence="10">
    <location>
        <begin position="405"/>
        <end position="438"/>
    </location>
</feature>
<dbReference type="GO" id="GO:0008320">
    <property type="term" value="F:protein transmembrane transporter activity"/>
    <property type="evidence" value="ECO:0007669"/>
    <property type="project" value="TreeGrafter"/>
</dbReference>
<keyword evidence="6 12" id="KW-1133">Transmembrane helix</keyword>
<evidence type="ECO:0000256" key="11">
    <source>
        <dbReference type="SAM" id="MobiDB-lite"/>
    </source>
</evidence>
<keyword evidence="3" id="KW-0677">Repeat</keyword>
<feature type="region of interest" description="Disordered" evidence="11">
    <location>
        <begin position="51"/>
        <end position="118"/>
    </location>
</feature>
<dbReference type="Pfam" id="PF14559">
    <property type="entry name" value="TPR_19"/>
    <property type="match status" value="2"/>
</dbReference>
<evidence type="ECO:0000256" key="6">
    <source>
        <dbReference type="ARBA" id="ARBA00022989"/>
    </source>
</evidence>
<name>A0A9W7XVH4_9FUNG</name>
<protein>
    <submittedName>
        <fullName evidence="13">TOM (Translocase of outer membrane) complex component</fullName>
    </submittedName>
</protein>
<accession>A0A9W7XVH4</accession>
<dbReference type="InterPro" id="IPR011990">
    <property type="entry name" value="TPR-like_helical_dom_sf"/>
</dbReference>
<dbReference type="GO" id="GO:0030943">
    <property type="term" value="F:mitochondrion targeting sequence binding"/>
    <property type="evidence" value="ECO:0007669"/>
    <property type="project" value="TreeGrafter"/>
</dbReference>
<dbReference type="PROSITE" id="PS50005">
    <property type="entry name" value="TPR"/>
    <property type="match status" value="6"/>
</dbReference>
<dbReference type="EMBL" id="JANBOJ010000157">
    <property type="protein sequence ID" value="KAJ1721664.1"/>
    <property type="molecule type" value="Genomic_DNA"/>
</dbReference>
<feature type="repeat" description="TPR" evidence="10">
    <location>
        <begin position="439"/>
        <end position="472"/>
    </location>
</feature>
<sequence>MTDRVVDESAQKSGSVIDKLNLGERSWKFYAAASIPPIVAAGLAIWYYSSRGGSGSGGPDSESAKKDDKKKRQRKAKKSKKAAKTGEGENDAASESTDKPKAASVDAGDEERPESMTEAQIAALDKDSKKRLAQSLKSRGNKFFQAKRYPKAIEMYTQALRFEEDPVFYSNRAACYAAENNTERVIEDCTSALKHEPRYVKALMRRAQAYETTDRFRDALYDFTTVCIMEDFNNTVAATAAERVLKKLAEAEARERVEKRKPRLPSKSFISGYLNSFRSCGDKAVADEDQQLSRADVLYNEAFGLIEQQKYAEAVEAIDRAAAAIEESSDETVQRADDIYSLRGMFNFLRSNLDQAVGDFEKALELNPGHVRTFLRKANLYTEKKDLDMVSQLLDQAEQAAPENAEVFFQKGQVRFLKQEFVEAADNYERASKLDGEFVYPRIQLGVVQFKIGKMEQAMETFNEAMKRFPERSDLYNYYGEVLAEQGGSESAINAFERAIELDGNNPLPYVNQAIATFQSTGNADKALTLIRDALQVDPECELAVAALSQIYLQLGMFEESLSMLRRAVDLAKSEEEMVSAITFRETTAAQFRFMKEHPELLNKMMMSAL</sequence>
<keyword evidence="5 10" id="KW-0802">TPR repeat</keyword>
<dbReference type="GO" id="GO:0030150">
    <property type="term" value="P:protein import into mitochondrial matrix"/>
    <property type="evidence" value="ECO:0007669"/>
    <property type="project" value="TreeGrafter"/>
</dbReference>
<evidence type="ECO:0000256" key="5">
    <source>
        <dbReference type="ARBA" id="ARBA00022803"/>
    </source>
</evidence>
<dbReference type="PANTHER" id="PTHR46208:SF1">
    <property type="entry name" value="MITOCHONDRIAL IMPORT RECEPTOR SUBUNIT TOM70"/>
    <property type="match status" value="1"/>
</dbReference>
<reference evidence="13" key="1">
    <citation type="submission" date="2022-07" db="EMBL/GenBank/DDBJ databases">
        <title>Phylogenomic reconstructions and comparative analyses of Kickxellomycotina fungi.</title>
        <authorList>
            <person name="Reynolds N.K."/>
            <person name="Stajich J.E."/>
            <person name="Barry K."/>
            <person name="Grigoriev I.V."/>
            <person name="Crous P."/>
            <person name="Smith M.E."/>
        </authorList>
    </citation>
    <scope>NUCLEOTIDE SEQUENCE</scope>
    <source>
        <strain evidence="13">NBRC 32514</strain>
    </source>
</reference>
<evidence type="ECO:0000313" key="13">
    <source>
        <dbReference type="EMBL" id="KAJ1721664.1"/>
    </source>
</evidence>
<feature type="repeat" description="TPR" evidence="10">
    <location>
        <begin position="337"/>
        <end position="370"/>
    </location>
</feature>
<evidence type="ECO:0000256" key="9">
    <source>
        <dbReference type="ARBA" id="ARBA00038030"/>
    </source>
</evidence>
<dbReference type="SMART" id="SM00028">
    <property type="entry name" value="TPR"/>
    <property type="match status" value="11"/>
</dbReference>
<dbReference type="SUPFAM" id="SSF48452">
    <property type="entry name" value="TPR-like"/>
    <property type="match status" value="2"/>
</dbReference>
<feature type="compositionally biased region" description="Basic residues" evidence="11">
    <location>
        <begin position="68"/>
        <end position="83"/>
    </location>
</feature>
<comment type="subcellular location">
    <subcellularLocation>
        <location evidence="1">Mitochondrion outer membrane</location>
        <topology evidence="1">Single-pass membrane protein</topology>
    </subcellularLocation>
</comment>
<evidence type="ECO:0000256" key="7">
    <source>
        <dbReference type="ARBA" id="ARBA00023128"/>
    </source>
</evidence>
<dbReference type="Gene3D" id="1.25.40.10">
    <property type="entry name" value="Tetratricopeptide repeat domain"/>
    <property type="match status" value="2"/>
</dbReference>
<proteinExistence type="inferred from homology"/>
<feature type="repeat" description="TPR" evidence="10">
    <location>
        <begin position="133"/>
        <end position="166"/>
    </location>
</feature>
<keyword evidence="8 12" id="KW-0472">Membrane</keyword>
<gene>
    <name evidence="13" type="primary">TOM70</name>
    <name evidence="13" type="ORF">LPJ53_003853</name>
</gene>
<dbReference type="Proteomes" id="UP001149813">
    <property type="component" value="Unassembled WGS sequence"/>
</dbReference>
<evidence type="ECO:0000256" key="8">
    <source>
        <dbReference type="ARBA" id="ARBA00023136"/>
    </source>
</evidence>
<evidence type="ECO:0000256" key="2">
    <source>
        <dbReference type="ARBA" id="ARBA00022692"/>
    </source>
</evidence>
<evidence type="ECO:0000256" key="12">
    <source>
        <dbReference type="SAM" id="Phobius"/>
    </source>
</evidence>
<evidence type="ECO:0000256" key="4">
    <source>
        <dbReference type="ARBA" id="ARBA00022787"/>
    </source>
</evidence>
<comment type="similarity">
    <text evidence="9">Belongs to the Tom70 family.</text>
</comment>
<evidence type="ECO:0000256" key="10">
    <source>
        <dbReference type="PROSITE-ProRule" id="PRU00339"/>
    </source>
</evidence>
<feature type="repeat" description="TPR" evidence="10">
    <location>
        <begin position="473"/>
        <end position="506"/>
    </location>
</feature>
<dbReference type="AlphaFoldDB" id="A0A9W7XVH4"/>